<sequence>MFVSQSRVIRKIAKEQSCIIVGRCSDYILKDFPKESIIKVFCYTDAADASKRCKAVYHIAAENVEAEIKRINRSRISHYQYYTNQKWGDPHNYDLMISTGNMTFAMACDIIVHLYQIKHKTL</sequence>
<proteinExistence type="predicted"/>
<keyword evidence="1" id="KW-0418">Kinase</keyword>
<organism evidence="1 2">
    <name type="scientific">Candidatus Coprenecus stercoravium</name>
    <dbReference type="NCBI Taxonomy" id="2840735"/>
    <lineage>
        <taxon>Bacteria</taxon>
        <taxon>Pseudomonadati</taxon>
        <taxon>Bacteroidota</taxon>
        <taxon>Bacteroidia</taxon>
        <taxon>Bacteroidales</taxon>
        <taxon>Rikenellaceae</taxon>
        <taxon>Rikenellaceae incertae sedis</taxon>
        <taxon>Candidatus Coprenecus</taxon>
    </lineage>
</organism>
<dbReference type="Gene3D" id="3.40.50.300">
    <property type="entry name" value="P-loop containing nucleotide triphosphate hydrolases"/>
    <property type="match status" value="1"/>
</dbReference>
<dbReference type="AlphaFoldDB" id="A0A9D2K819"/>
<dbReference type="InterPro" id="IPR027417">
    <property type="entry name" value="P-loop_NTPase"/>
</dbReference>
<dbReference type="GO" id="GO:0016301">
    <property type="term" value="F:kinase activity"/>
    <property type="evidence" value="ECO:0007669"/>
    <property type="project" value="UniProtKB-KW"/>
</dbReference>
<accession>A0A9D2K819</accession>
<name>A0A9D2K819_9BACT</name>
<dbReference type="Pfam" id="PF13189">
    <property type="entry name" value="Cytidylate_kin2"/>
    <property type="match status" value="1"/>
</dbReference>
<evidence type="ECO:0000313" key="2">
    <source>
        <dbReference type="Proteomes" id="UP000824115"/>
    </source>
</evidence>
<dbReference type="EMBL" id="DXAW01000014">
    <property type="protein sequence ID" value="HIZ84948.1"/>
    <property type="molecule type" value="Genomic_DNA"/>
</dbReference>
<gene>
    <name evidence="1" type="ORF">IAC04_00435</name>
</gene>
<reference evidence="1" key="1">
    <citation type="journal article" date="2021" name="PeerJ">
        <title>Extensive microbial diversity within the chicken gut microbiome revealed by metagenomics and culture.</title>
        <authorList>
            <person name="Gilroy R."/>
            <person name="Ravi A."/>
            <person name="Getino M."/>
            <person name="Pursley I."/>
            <person name="Horton D.L."/>
            <person name="Alikhan N.F."/>
            <person name="Baker D."/>
            <person name="Gharbi K."/>
            <person name="Hall N."/>
            <person name="Watson M."/>
            <person name="Adriaenssens E.M."/>
            <person name="Foster-Nyarko E."/>
            <person name="Jarju S."/>
            <person name="Secka A."/>
            <person name="Antonio M."/>
            <person name="Oren A."/>
            <person name="Chaudhuri R.R."/>
            <person name="La Ragione R."/>
            <person name="Hildebrand F."/>
            <person name="Pallen M.J."/>
        </authorList>
    </citation>
    <scope>NUCLEOTIDE SEQUENCE</scope>
    <source>
        <strain evidence="1">Gambia16-554</strain>
    </source>
</reference>
<keyword evidence="1" id="KW-0808">Transferase</keyword>
<protein>
    <submittedName>
        <fullName evidence="1">Cytidylate kinase-like family protein</fullName>
    </submittedName>
</protein>
<comment type="caution">
    <text evidence="1">The sequence shown here is derived from an EMBL/GenBank/DDBJ whole genome shotgun (WGS) entry which is preliminary data.</text>
</comment>
<reference evidence="1" key="2">
    <citation type="submission" date="2021-04" db="EMBL/GenBank/DDBJ databases">
        <authorList>
            <person name="Gilroy R."/>
        </authorList>
    </citation>
    <scope>NUCLEOTIDE SEQUENCE</scope>
    <source>
        <strain evidence="1">Gambia16-554</strain>
    </source>
</reference>
<dbReference type="Proteomes" id="UP000824115">
    <property type="component" value="Unassembled WGS sequence"/>
</dbReference>
<evidence type="ECO:0000313" key="1">
    <source>
        <dbReference type="EMBL" id="HIZ84948.1"/>
    </source>
</evidence>